<evidence type="ECO:0000256" key="1">
    <source>
        <dbReference type="ARBA" id="ARBA00022679"/>
    </source>
</evidence>
<dbReference type="PANTHER" id="PTHR10434:SF55">
    <property type="entry name" value="POSSIBLE ACYLTRANSFERASE"/>
    <property type="match status" value="1"/>
</dbReference>
<keyword evidence="2 5" id="KW-0012">Acyltransferase</keyword>
<evidence type="ECO:0000313" key="6">
    <source>
        <dbReference type="Proteomes" id="UP000754710"/>
    </source>
</evidence>
<keyword evidence="1" id="KW-0808">Transferase</keyword>
<proteinExistence type="predicted"/>
<comment type="caution">
    <text evidence="5">The sequence shown here is derived from an EMBL/GenBank/DDBJ whole genome shotgun (WGS) entry which is preliminary data.</text>
</comment>
<dbReference type="EMBL" id="JAIEZQ010000002">
    <property type="protein sequence ID" value="MBY9075737.1"/>
    <property type="molecule type" value="Genomic_DNA"/>
</dbReference>
<evidence type="ECO:0000313" key="5">
    <source>
        <dbReference type="EMBL" id="MBY9075737.1"/>
    </source>
</evidence>
<dbReference type="Pfam" id="PF01553">
    <property type="entry name" value="Acyltransferase"/>
    <property type="match status" value="1"/>
</dbReference>
<gene>
    <name evidence="5" type="ORF">K1X13_12975</name>
</gene>
<keyword evidence="6" id="KW-1185">Reference proteome</keyword>
<feature type="region of interest" description="Disordered" evidence="3">
    <location>
        <begin position="258"/>
        <end position="292"/>
    </location>
</feature>
<dbReference type="SMART" id="SM00563">
    <property type="entry name" value="PlsC"/>
    <property type="match status" value="1"/>
</dbReference>
<feature type="domain" description="Phospholipid/glycerol acyltransferase" evidence="4">
    <location>
        <begin position="73"/>
        <end position="191"/>
    </location>
</feature>
<feature type="compositionally biased region" description="Basic residues" evidence="3">
    <location>
        <begin position="19"/>
        <end position="34"/>
    </location>
</feature>
<sequence length="292" mass="32038">MRHAWPRSTLARASGPGPRRGRTRRASVAKPRRARQKRGLAFAICVAIVRPPLMALTRRNWIDGHKLPAEGGCVVVSNHISHVDPFTFAHFVYDHGRLPRFLAKSEVFDVPVGGRLVRSAGQIPVYRLTTDASHAFSAAVEAVKQGECVVVYPEGTITRDPGLWPMTGKTGAARIALSTGAPVIPVAQWGAHEILAPYGKKPRIFPRKTISMKAGDPVDLDDLRDVPLTPDVLHEASERIMDAVTTLLADLREGEPPAVRFDSRRAGVREIGNPNVDPARRRHHGKRTGESR</sequence>
<feature type="compositionally biased region" description="Basic and acidic residues" evidence="3">
    <location>
        <begin position="258"/>
        <end position="268"/>
    </location>
</feature>
<dbReference type="CDD" id="cd07989">
    <property type="entry name" value="LPLAT_AGPAT-like"/>
    <property type="match status" value="1"/>
</dbReference>
<dbReference type="SUPFAM" id="SSF69593">
    <property type="entry name" value="Glycerol-3-phosphate (1)-acyltransferase"/>
    <property type="match status" value="1"/>
</dbReference>
<dbReference type="GO" id="GO:0016746">
    <property type="term" value="F:acyltransferase activity"/>
    <property type="evidence" value="ECO:0007669"/>
    <property type="project" value="UniProtKB-KW"/>
</dbReference>
<reference evidence="5 6" key="1">
    <citation type="submission" date="2021-08" db="EMBL/GenBank/DDBJ databases">
        <title>Nocardioides bacterium WL0053 sp. nov., isolated from the sediment.</title>
        <authorList>
            <person name="Wang L."/>
            <person name="Zhang D."/>
            <person name="Zhang A."/>
        </authorList>
    </citation>
    <scope>NUCLEOTIDE SEQUENCE [LARGE SCALE GENOMIC DNA]</scope>
    <source>
        <strain evidence="5 6">WL0053</strain>
    </source>
</reference>
<organism evidence="5 6">
    <name type="scientific">Nocardioides jiangsuensis</name>
    <dbReference type="NCBI Taxonomy" id="2866161"/>
    <lineage>
        <taxon>Bacteria</taxon>
        <taxon>Bacillati</taxon>
        <taxon>Actinomycetota</taxon>
        <taxon>Actinomycetes</taxon>
        <taxon>Propionibacteriales</taxon>
        <taxon>Nocardioidaceae</taxon>
        <taxon>Nocardioides</taxon>
    </lineage>
</organism>
<evidence type="ECO:0000259" key="4">
    <source>
        <dbReference type="SMART" id="SM00563"/>
    </source>
</evidence>
<evidence type="ECO:0000256" key="3">
    <source>
        <dbReference type="SAM" id="MobiDB-lite"/>
    </source>
</evidence>
<feature type="region of interest" description="Disordered" evidence="3">
    <location>
        <begin position="1"/>
        <end position="34"/>
    </location>
</feature>
<dbReference type="PANTHER" id="PTHR10434">
    <property type="entry name" value="1-ACYL-SN-GLYCEROL-3-PHOSPHATE ACYLTRANSFERASE"/>
    <property type="match status" value="1"/>
</dbReference>
<accession>A0ABS7RL09</accession>
<name>A0ABS7RL09_9ACTN</name>
<evidence type="ECO:0000256" key="2">
    <source>
        <dbReference type="ARBA" id="ARBA00023315"/>
    </source>
</evidence>
<dbReference type="InterPro" id="IPR002123">
    <property type="entry name" value="Plipid/glycerol_acylTrfase"/>
</dbReference>
<dbReference type="Proteomes" id="UP000754710">
    <property type="component" value="Unassembled WGS sequence"/>
</dbReference>
<protein>
    <submittedName>
        <fullName evidence="5">1-acyl-sn-glycerol-3-phosphate acyltransferase</fullName>
    </submittedName>
</protein>